<dbReference type="Proteomes" id="UP001605036">
    <property type="component" value="Unassembled WGS sequence"/>
</dbReference>
<keyword evidence="12" id="KW-1185">Reference proteome</keyword>
<gene>
    <name evidence="11" type="ORF">R1flu_016831</name>
</gene>
<evidence type="ECO:0000313" key="11">
    <source>
        <dbReference type="EMBL" id="KAL2632145.1"/>
    </source>
</evidence>
<dbReference type="InterPro" id="IPR003593">
    <property type="entry name" value="AAA+_ATPase"/>
</dbReference>
<dbReference type="InterPro" id="IPR013525">
    <property type="entry name" value="ABC2_TM"/>
</dbReference>
<dbReference type="PROSITE" id="PS50893">
    <property type="entry name" value="ABC_TRANSPORTER_2"/>
    <property type="match status" value="1"/>
</dbReference>
<feature type="compositionally biased region" description="Polar residues" evidence="8">
    <location>
        <begin position="19"/>
        <end position="37"/>
    </location>
</feature>
<dbReference type="SUPFAM" id="SSF52540">
    <property type="entry name" value="P-loop containing nucleoside triphosphate hydrolases"/>
    <property type="match status" value="1"/>
</dbReference>
<dbReference type="Gene3D" id="3.40.50.300">
    <property type="entry name" value="P-loop containing nucleotide triphosphate hydrolases"/>
    <property type="match status" value="1"/>
</dbReference>
<evidence type="ECO:0000256" key="8">
    <source>
        <dbReference type="SAM" id="MobiDB-lite"/>
    </source>
</evidence>
<comment type="subcellular location">
    <subcellularLocation>
        <location evidence="1">Membrane</location>
        <topology evidence="1">Multi-pass membrane protein</topology>
    </subcellularLocation>
</comment>
<dbReference type="InterPro" id="IPR043926">
    <property type="entry name" value="ABCG_dom"/>
</dbReference>
<dbReference type="InterPro" id="IPR017871">
    <property type="entry name" value="ABC_transporter-like_CS"/>
</dbReference>
<feature type="transmembrane region" description="Helical" evidence="9">
    <location>
        <begin position="717"/>
        <end position="742"/>
    </location>
</feature>
<dbReference type="GO" id="GO:0016020">
    <property type="term" value="C:membrane"/>
    <property type="evidence" value="ECO:0007669"/>
    <property type="project" value="UniProtKB-SubCell"/>
</dbReference>
<feature type="transmembrane region" description="Helical" evidence="9">
    <location>
        <begin position="576"/>
        <end position="596"/>
    </location>
</feature>
<dbReference type="AlphaFoldDB" id="A0ABD1YNB7"/>
<evidence type="ECO:0000256" key="2">
    <source>
        <dbReference type="ARBA" id="ARBA00022448"/>
    </source>
</evidence>
<keyword evidence="4" id="KW-0547">Nucleotide-binding</keyword>
<accession>A0ABD1YNB7</accession>
<name>A0ABD1YNB7_9MARC</name>
<feature type="transmembrane region" description="Helical" evidence="9">
    <location>
        <begin position="526"/>
        <end position="546"/>
    </location>
</feature>
<dbReference type="PANTHER" id="PTHR48041:SF139">
    <property type="entry name" value="PROTEIN SCARLET"/>
    <property type="match status" value="1"/>
</dbReference>
<dbReference type="SMART" id="SM00382">
    <property type="entry name" value="AAA"/>
    <property type="match status" value="1"/>
</dbReference>
<protein>
    <recommendedName>
        <fullName evidence="10">ABC transporter domain-containing protein</fullName>
    </recommendedName>
</protein>
<evidence type="ECO:0000313" key="12">
    <source>
        <dbReference type="Proteomes" id="UP001605036"/>
    </source>
</evidence>
<feature type="transmembrane region" description="Helical" evidence="9">
    <location>
        <begin position="496"/>
        <end position="514"/>
    </location>
</feature>
<dbReference type="Pfam" id="PF00005">
    <property type="entry name" value="ABC_tran"/>
    <property type="match status" value="1"/>
</dbReference>
<evidence type="ECO:0000256" key="9">
    <source>
        <dbReference type="SAM" id="Phobius"/>
    </source>
</evidence>
<dbReference type="GO" id="GO:0005524">
    <property type="term" value="F:ATP binding"/>
    <property type="evidence" value="ECO:0007669"/>
    <property type="project" value="UniProtKB-KW"/>
</dbReference>
<dbReference type="InterPro" id="IPR050352">
    <property type="entry name" value="ABCG_transporters"/>
</dbReference>
<feature type="region of interest" description="Disordered" evidence="8">
    <location>
        <begin position="13"/>
        <end position="53"/>
    </location>
</feature>
<dbReference type="Pfam" id="PF01061">
    <property type="entry name" value="ABC2_membrane"/>
    <property type="match status" value="1"/>
</dbReference>
<sequence length="747" mass="83413">MADDIEKGYFHNWKGDPSDLSNTRTDQATSNVTRNDASSSSRRSRSLSPPVVDSARPCLSVFRFKHFVPVAFVSCSTPAKGASSFRPNSPSSPSSAFGNHVPLSHRRSKAMELLLEAANTSTLEVIAKRRQTEIASTTAPEPKRMRSSGGGVVQRRRLIPEMEGKGSVVLSWANLTVASRDGKKILHDLNGQVHAGFTAIMGPSGSGKSTLLNTLACRMDKSASVQGQIRLNGMEYTNADLKKMSGYVMQDDLLNAHLTVEETLLYTVKLKLEPTYTDEQLQARVNEVIKQMGLEQCRKTVIGSALRKGISGGERKRVSVGMEVLTRPQLLFLDEPTSGLDSMTALHLCTLLRKIADERDCTVICTIHQPQAKIFNLFQSLIILKAGKLIYQGSAPGVLNFFEESGFPCPEFTNPADHLLDVISSSVEPNEKRNDDTNEEKLRSHFVADPVDLDEGAEYPPQLNRERMPWHRQYMVLLNRGIKEQFRRRNVVITQVIQNILTAVLIGGVFFQIGDGPKSTVRRQPVLFFCVINQGVFGALTVINSFPSERILILRERAAGMYYSSAYYMAKMSAEMPFQILSPMIFSLVVYFMVGFQRKARKFFLFMFFMILCQLSATSLALATSAICRTTDLSVTVLPMLLEINRLFGGFFLAPKILPRYFIWLDCLSYVKYCYVAISQSELKGLELSCKPSDLDKQGKCVLETGEQTIKRLGLDYLTVAECAVILMLYIVVTRTFAYLGIRYIKN</sequence>
<keyword evidence="7 9" id="KW-0472">Membrane</keyword>
<keyword evidence="3 9" id="KW-0812">Transmembrane</keyword>
<feature type="region of interest" description="Disordered" evidence="8">
    <location>
        <begin position="79"/>
        <end position="101"/>
    </location>
</feature>
<keyword evidence="5" id="KW-0067">ATP-binding</keyword>
<dbReference type="PANTHER" id="PTHR48041">
    <property type="entry name" value="ABC TRANSPORTER G FAMILY MEMBER 28"/>
    <property type="match status" value="1"/>
</dbReference>
<keyword evidence="2" id="KW-0813">Transport</keyword>
<feature type="domain" description="ABC transporter" evidence="10">
    <location>
        <begin position="170"/>
        <end position="411"/>
    </location>
</feature>
<evidence type="ECO:0000256" key="5">
    <source>
        <dbReference type="ARBA" id="ARBA00022840"/>
    </source>
</evidence>
<feature type="compositionally biased region" description="Low complexity" evidence="8">
    <location>
        <begin position="83"/>
        <end position="95"/>
    </location>
</feature>
<evidence type="ECO:0000256" key="6">
    <source>
        <dbReference type="ARBA" id="ARBA00022989"/>
    </source>
</evidence>
<dbReference type="InterPro" id="IPR027417">
    <property type="entry name" value="P-loop_NTPase"/>
</dbReference>
<keyword evidence="6 9" id="KW-1133">Transmembrane helix</keyword>
<proteinExistence type="predicted"/>
<dbReference type="PROSITE" id="PS00211">
    <property type="entry name" value="ABC_TRANSPORTER_1"/>
    <property type="match status" value="1"/>
</dbReference>
<evidence type="ECO:0000256" key="4">
    <source>
        <dbReference type="ARBA" id="ARBA00022741"/>
    </source>
</evidence>
<dbReference type="Pfam" id="PF19055">
    <property type="entry name" value="ABC2_membrane_7"/>
    <property type="match status" value="1"/>
</dbReference>
<evidence type="ECO:0000259" key="10">
    <source>
        <dbReference type="PROSITE" id="PS50893"/>
    </source>
</evidence>
<evidence type="ECO:0000256" key="1">
    <source>
        <dbReference type="ARBA" id="ARBA00004141"/>
    </source>
</evidence>
<dbReference type="CDD" id="cd03213">
    <property type="entry name" value="ABCG_EPDR"/>
    <property type="match status" value="1"/>
</dbReference>
<dbReference type="InterPro" id="IPR003439">
    <property type="entry name" value="ABC_transporter-like_ATP-bd"/>
</dbReference>
<dbReference type="EMBL" id="JBHFFA010000004">
    <property type="protein sequence ID" value="KAL2632145.1"/>
    <property type="molecule type" value="Genomic_DNA"/>
</dbReference>
<evidence type="ECO:0000256" key="7">
    <source>
        <dbReference type="ARBA" id="ARBA00023136"/>
    </source>
</evidence>
<reference evidence="11 12" key="1">
    <citation type="submission" date="2024-09" db="EMBL/GenBank/DDBJ databases">
        <title>Chromosome-scale assembly of Riccia fluitans.</title>
        <authorList>
            <person name="Paukszto L."/>
            <person name="Sawicki J."/>
            <person name="Karawczyk K."/>
            <person name="Piernik-Szablinska J."/>
            <person name="Szczecinska M."/>
            <person name="Mazdziarz M."/>
        </authorList>
    </citation>
    <scope>NUCLEOTIDE SEQUENCE [LARGE SCALE GENOMIC DNA]</scope>
    <source>
        <strain evidence="11">Rf_01</strain>
        <tissue evidence="11">Aerial parts of the thallus</tissue>
    </source>
</reference>
<comment type="caution">
    <text evidence="11">The sequence shown here is derived from an EMBL/GenBank/DDBJ whole genome shotgun (WGS) entry which is preliminary data.</text>
</comment>
<feature type="transmembrane region" description="Helical" evidence="9">
    <location>
        <begin position="603"/>
        <end position="627"/>
    </location>
</feature>
<organism evidence="11 12">
    <name type="scientific">Riccia fluitans</name>
    <dbReference type="NCBI Taxonomy" id="41844"/>
    <lineage>
        <taxon>Eukaryota</taxon>
        <taxon>Viridiplantae</taxon>
        <taxon>Streptophyta</taxon>
        <taxon>Embryophyta</taxon>
        <taxon>Marchantiophyta</taxon>
        <taxon>Marchantiopsida</taxon>
        <taxon>Marchantiidae</taxon>
        <taxon>Marchantiales</taxon>
        <taxon>Ricciaceae</taxon>
        <taxon>Riccia</taxon>
    </lineage>
</organism>
<evidence type="ECO:0000256" key="3">
    <source>
        <dbReference type="ARBA" id="ARBA00022692"/>
    </source>
</evidence>